<evidence type="ECO:0000256" key="5">
    <source>
        <dbReference type="SAM" id="Coils"/>
    </source>
</evidence>
<dbReference type="GO" id="GO:0045004">
    <property type="term" value="P:DNA replication proofreading"/>
    <property type="evidence" value="ECO:0007669"/>
    <property type="project" value="TreeGrafter"/>
</dbReference>
<comment type="caution">
    <text evidence="8">The sequence shown here is derived from an EMBL/GenBank/DDBJ whole genome shotgun (WGS) entry which is preliminary data.</text>
</comment>
<evidence type="ECO:0000313" key="8">
    <source>
        <dbReference type="EMBL" id="NLF55843.1"/>
    </source>
</evidence>
<accession>A0A7X7R9Y2</accession>
<sequence>MSARMRFILSVIVLGLLMTGPFLLTAMFVWLETKGADRQVLVDVVTPHLPIGTLLTLVGFGAGVAVLRGLFRQYVQGLLRMAENLRLMLGANRGFRVEPEGPPEVQLLARAVNELAEQRDSLTADVEAQIGRAKASIEEERNRLAALMSELTQSVVVCNLDGRILLYNNRARLQFRALSDAPAVAGGGELIGLGRSIYGVFDRTMIAHALDTIQQRLKRCGQAQANFVTTTRAGQLLRVQMAPVLAAEPAMAGEEAGGEAKAALPVDALEAAEAEVPTARTITGFILMLDNITRTFETESRRDQMLHNLTEGNRASLGNVRAAADMLEYEDLTDDMRRRFRKVVRDEVEAMSARLDDTAREFADSLKARWPLEEMLGSDLIAAARRRIEERLSLPTKLEEVDEAIWLKVDSFSLIQALTYIASRLSDEFGVREVRFRLTAHGRLVHLDLIWSGQAMSTETVMSWELESMNMEGERSPLSVRDVIERHDGEMWLEREKVRHRAFFRIVLPAARPQEQVESETFLRGESRPEYYDFDLFQWSERSHALDDRPLTALTYTVFDTETTGLHPSQGDEIIQIGATRVLNGKLLRGESFEQLVDPRRPLAPESAKIHGITREMLRGQPTIDKVLPAFHAFAADTVLIAHNAAFDMRFLQLKEAETGLRFDQPVLDTLLLSAVVHPNQDSHRLEAIAERLGLTIIGRHTALGDAIVTAEVLLKLIPLLAEKGVVTLRQAREAAEQTYYARIKY</sequence>
<dbReference type="GO" id="GO:0005829">
    <property type="term" value="C:cytosol"/>
    <property type="evidence" value="ECO:0007669"/>
    <property type="project" value="TreeGrafter"/>
</dbReference>
<comment type="catalytic activity">
    <reaction evidence="4">
        <text>DNA(n) + a 2'-deoxyribonucleoside 5'-triphosphate = DNA(n+1) + diphosphate</text>
        <dbReference type="Rhea" id="RHEA:22508"/>
        <dbReference type="Rhea" id="RHEA-COMP:17339"/>
        <dbReference type="Rhea" id="RHEA-COMP:17340"/>
        <dbReference type="ChEBI" id="CHEBI:33019"/>
        <dbReference type="ChEBI" id="CHEBI:61560"/>
        <dbReference type="ChEBI" id="CHEBI:173112"/>
        <dbReference type="EC" id="2.7.7.7"/>
    </reaction>
</comment>
<evidence type="ECO:0000256" key="3">
    <source>
        <dbReference type="ARBA" id="ARBA00026073"/>
    </source>
</evidence>
<keyword evidence="6" id="KW-1133">Transmembrane helix</keyword>
<evidence type="ECO:0000259" key="7">
    <source>
        <dbReference type="SMART" id="SM00479"/>
    </source>
</evidence>
<reference evidence="8 9" key="1">
    <citation type="journal article" date="2020" name="Biotechnol. Biofuels">
        <title>New insights from the biogas microbiome by comprehensive genome-resolved metagenomics of nearly 1600 species originating from multiple anaerobic digesters.</title>
        <authorList>
            <person name="Campanaro S."/>
            <person name="Treu L."/>
            <person name="Rodriguez-R L.M."/>
            <person name="Kovalovszki A."/>
            <person name="Ziels R.M."/>
            <person name="Maus I."/>
            <person name="Zhu X."/>
            <person name="Kougias P.G."/>
            <person name="Basile A."/>
            <person name="Luo G."/>
            <person name="Schluter A."/>
            <person name="Konstantinidis K.T."/>
            <person name="Angelidaki I."/>
        </authorList>
    </citation>
    <scope>NUCLEOTIDE SEQUENCE [LARGE SCALE GENOMIC DNA]</scope>
    <source>
        <strain evidence="8">AS06rmzACSIP_256</strain>
    </source>
</reference>
<dbReference type="InterPro" id="IPR012337">
    <property type="entry name" value="RNaseH-like_sf"/>
</dbReference>
<dbReference type="FunFam" id="3.30.420.10:FF:000045">
    <property type="entry name" value="3'-5' exonuclease DinG"/>
    <property type="match status" value="1"/>
</dbReference>
<evidence type="ECO:0000256" key="2">
    <source>
        <dbReference type="ARBA" id="ARBA00025483"/>
    </source>
</evidence>
<feature type="coiled-coil region" evidence="5">
    <location>
        <begin position="105"/>
        <end position="154"/>
    </location>
</feature>
<keyword evidence="5" id="KW-0175">Coiled coil</keyword>
<dbReference type="GO" id="GO:0003677">
    <property type="term" value="F:DNA binding"/>
    <property type="evidence" value="ECO:0007669"/>
    <property type="project" value="InterPro"/>
</dbReference>
<dbReference type="GO" id="GO:0003887">
    <property type="term" value="F:DNA-directed DNA polymerase activity"/>
    <property type="evidence" value="ECO:0007669"/>
    <property type="project" value="UniProtKB-EC"/>
</dbReference>
<dbReference type="InterPro" id="IPR013520">
    <property type="entry name" value="Ribonucl_H"/>
</dbReference>
<dbReference type="AlphaFoldDB" id="A0A7X7R9Y2"/>
<dbReference type="SUPFAM" id="SSF53098">
    <property type="entry name" value="Ribonuclease H-like"/>
    <property type="match status" value="1"/>
</dbReference>
<comment type="subunit">
    <text evidence="3">DNA polymerase III contains a core (composed of alpha, epsilon and theta chains) that associates with a tau subunit. This core dimerizes to form the POLIII' complex. PolIII' associates with the gamma complex (composed of gamma, delta, delta', psi and chi chains) and with the beta chain to form the complete DNA polymerase III complex.</text>
</comment>
<feature type="domain" description="Exonuclease" evidence="7">
    <location>
        <begin position="555"/>
        <end position="723"/>
    </location>
</feature>
<dbReference type="EC" id="2.7.7.7" evidence="1"/>
<dbReference type="SMART" id="SM00479">
    <property type="entry name" value="EXOIII"/>
    <property type="match status" value="1"/>
</dbReference>
<dbReference type="EMBL" id="JAAYYV010000461">
    <property type="protein sequence ID" value="NLF55843.1"/>
    <property type="molecule type" value="Genomic_DNA"/>
</dbReference>
<name>A0A7X7R9Y2_9RHOO</name>
<feature type="transmembrane region" description="Helical" evidence="6">
    <location>
        <begin position="51"/>
        <end position="71"/>
    </location>
</feature>
<evidence type="ECO:0000313" key="9">
    <source>
        <dbReference type="Proteomes" id="UP000536534"/>
    </source>
</evidence>
<organism evidence="8 9">
    <name type="scientific">Thauera phenolivorans</name>
    <dbReference type="NCBI Taxonomy" id="1792543"/>
    <lineage>
        <taxon>Bacteria</taxon>
        <taxon>Pseudomonadati</taxon>
        <taxon>Pseudomonadota</taxon>
        <taxon>Betaproteobacteria</taxon>
        <taxon>Rhodocyclales</taxon>
        <taxon>Zoogloeaceae</taxon>
        <taxon>Thauera</taxon>
    </lineage>
</organism>
<evidence type="ECO:0000256" key="1">
    <source>
        <dbReference type="ARBA" id="ARBA00012417"/>
    </source>
</evidence>
<feature type="transmembrane region" description="Helical" evidence="6">
    <location>
        <begin position="7"/>
        <end position="31"/>
    </location>
</feature>
<evidence type="ECO:0000256" key="6">
    <source>
        <dbReference type="SAM" id="Phobius"/>
    </source>
</evidence>
<proteinExistence type="predicted"/>
<dbReference type="Pfam" id="PF00929">
    <property type="entry name" value="RNase_T"/>
    <property type="match status" value="1"/>
</dbReference>
<dbReference type="NCBIfam" id="TIGR00573">
    <property type="entry name" value="dnaq"/>
    <property type="match status" value="1"/>
</dbReference>
<dbReference type="RefSeq" id="WP_068805165.1">
    <property type="nucleotide sequence ID" value="NZ_MBFM01000002.1"/>
</dbReference>
<evidence type="ECO:0000256" key="4">
    <source>
        <dbReference type="ARBA" id="ARBA00049244"/>
    </source>
</evidence>
<dbReference type="InterPro" id="IPR036397">
    <property type="entry name" value="RNaseH_sf"/>
</dbReference>
<keyword evidence="6" id="KW-0472">Membrane</keyword>
<dbReference type="PANTHER" id="PTHR30231:SF41">
    <property type="entry name" value="DNA POLYMERASE III SUBUNIT EPSILON"/>
    <property type="match status" value="1"/>
</dbReference>
<keyword evidence="6" id="KW-0812">Transmembrane</keyword>
<dbReference type="Gene3D" id="3.30.450.20">
    <property type="entry name" value="PAS domain"/>
    <property type="match status" value="1"/>
</dbReference>
<dbReference type="InterPro" id="IPR006054">
    <property type="entry name" value="DnaQ"/>
</dbReference>
<dbReference type="Gene3D" id="3.30.420.10">
    <property type="entry name" value="Ribonuclease H-like superfamily/Ribonuclease H"/>
    <property type="match status" value="1"/>
</dbReference>
<gene>
    <name evidence="8" type="ORF">GX576_15860</name>
</gene>
<dbReference type="CDD" id="cd06127">
    <property type="entry name" value="DEDDh"/>
    <property type="match status" value="1"/>
</dbReference>
<dbReference type="Proteomes" id="UP000536534">
    <property type="component" value="Unassembled WGS sequence"/>
</dbReference>
<dbReference type="GO" id="GO:0008408">
    <property type="term" value="F:3'-5' exonuclease activity"/>
    <property type="evidence" value="ECO:0007669"/>
    <property type="project" value="TreeGrafter"/>
</dbReference>
<comment type="function">
    <text evidence="2">DNA polymerase III is a complex, multichain enzyme responsible for most of the replicative synthesis in bacteria. The epsilon subunit contain the editing function and is a proofreading 3'-5' exonuclease.</text>
</comment>
<dbReference type="OrthoDB" id="9803913at2"/>
<dbReference type="PANTHER" id="PTHR30231">
    <property type="entry name" value="DNA POLYMERASE III SUBUNIT EPSILON"/>
    <property type="match status" value="1"/>
</dbReference>
<protein>
    <recommendedName>
        <fullName evidence="1">DNA-directed DNA polymerase</fullName>
        <ecNumber evidence="1">2.7.7.7</ecNumber>
    </recommendedName>
</protein>